<organism evidence="1 2">
    <name type="scientific">Crucibulum laeve</name>
    <dbReference type="NCBI Taxonomy" id="68775"/>
    <lineage>
        <taxon>Eukaryota</taxon>
        <taxon>Fungi</taxon>
        <taxon>Dikarya</taxon>
        <taxon>Basidiomycota</taxon>
        <taxon>Agaricomycotina</taxon>
        <taxon>Agaricomycetes</taxon>
        <taxon>Agaricomycetidae</taxon>
        <taxon>Agaricales</taxon>
        <taxon>Agaricineae</taxon>
        <taxon>Nidulariaceae</taxon>
        <taxon>Crucibulum</taxon>
    </lineage>
</organism>
<keyword evidence="2" id="KW-1185">Reference proteome</keyword>
<name>A0A5C3LW66_9AGAR</name>
<dbReference type="EMBL" id="ML213613">
    <property type="protein sequence ID" value="TFK36613.1"/>
    <property type="molecule type" value="Genomic_DNA"/>
</dbReference>
<dbReference type="AlphaFoldDB" id="A0A5C3LW66"/>
<protein>
    <submittedName>
        <fullName evidence="1">Uncharacterized protein</fullName>
    </submittedName>
</protein>
<gene>
    <name evidence="1" type="ORF">BDQ12DRAFT_686721</name>
</gene>
<evidence type="ECO:0000313" key="1">
    <source>
        <dbReference type="EMBL" id="TFK36613.1"/>
    </source>
</evidence>
<proteinExistence type="predicted"/>
<accession>A0A5C3LW66</accession>
<sequence length="49" mass="5674">MNSDPTQLQQPVMVMVTLRSWVCLSSFLFEEVKNPYNTLVTISLVELRD</sequence>
<reference evidence="1 2" key="1">
    <citation type="journal article" date="2019" name="Nat. Ecol. Evol.">
        <title>Megaphylogeny resolves global patterns of mushroom evolution.</title>
        <authorList>
            <person name="Varga T."/>
            <person name="Krizsan K."/>
            <person name="Foldi C."/>
            <person name="Dima B."/>
            <person name="Sanchez-Garcia M."/>
            <person name="Sanchez-Ramirez S."/>
            <person name="Szollosi G.J."/>
            <person name="Szarkandi J.G."/>
            <person name="Papp V."/>
            <person name="Albert L."/>
            <person name="Andreopoulos W."/>
            <person name="Angelini C."/>
            <person name="Antonin V."/>
            <person name="Barry K.W."/>
            <person name="Bougher N.L."/>
            <person name="Buchanan P."/>
            <person name="Buyck B."/>
            <person name="Bense V."/>
            <person name="Catcheside P."/>
            <person name="Chovatia M."/>
            <person name="Cooper J."/>
            <person name="Damon W."/>
            <person name="Desjardin D."/>
            <person name="Finy P."/>
            <person name="Geml J."/>
            <person name="Haridas S."/>
            <person name="Hughes K."/>
            <person name="Justo A."/>
            <person name="Karasinski D."/>
            <person name="Kautmanova I."/>
            <person name="Kiss B."/>
            <person name="Kocsube S."/>
            <person name="Kotiranta H."/>
            <person name="LaButti K.M."/>
            <person name="Lechner B.E."/>
            <person name="Liimatainen K."/>
            <person name="Lipzen A."/>
            <person name="Lukacs Z."/>
            <person name="Mihaltcheva S."/>
            <person name="Morgado L.N."/>
            <person name="Niskanen T."/>
            <person name="Noordeloos M.E."/>
            <person name="Ohm R.A."/>
            <person name="Ortiz-Santana B."/>
            <person name="Ovrebo C."/>
            <person name="Racz N."/>
            <person name="Riley R."/>
            <person name="Savchenko A."/>
            <person name="Shiryaev A."/>
            <person name="Soop K."/>
            <person name="Spirin V."/>
            <person name="Szebenyi C."/>
            <person name="Tomsovsky M."/>
            <person name="Tulloss R.E."/>
            <person name="Uehling J."/>
            <person name="Grigoriev I.V."/>
            <person name="Vagvolgyi C."/>
            <person name="Papp T."/>
            <person name="Martin F.M."/>
            <person name="Miettinen O."/>
            <person name="Hibbett D.S."/>
            <person name="Nagy L.G."/>
        </authorList>
    </citation>
    <scope>NUCLEOTIDE SEQUENCE [LARGE SCALE GENOMIC DNA]</scope>
    <source>
        <strain evidence="1 2">CBS 166.37</strain>
    </source>
</reference>
<evidence type="ECO:0000313" key="2">
    <source>
        <dbReference type="Proteomes" id="UP000308652"/>
    </source>
</evidence>
<dbReference type="Proteomes" id="UP000308652">
    <property type="component" value="Unassembled WGS sequence"/>
</dbReference>